<evidence type="ECO:0000259" key="2">
    <source>
        <dbReference type="PROSITE" id="PS51782"/>
    </source>
</evidence>
<dbReference type="EMBL" id="FWXK01000002">
    <property type="protein sequence ID" value="SMC33351.1"/>
    <property type="molecule type" value="Genomic_DNA"/>
</dbReference>
<dbReference type="OrthoDB" id="2152150at2"/>
<feature type="domain" description="LysM" evidence="2">
    <location>
        <begin position="47"/>
        <end position="90"/>
    </location>
</feature>
<proteinExistence type="predicted"/>
<dbReference type="SMART" id="SM00257">
    <property type="entry name" value="LysM"/>
    <property type="match status" value="1"/>
</dbReference>
<name>A0A1W1YC10_9LACT</name>
<dbReference type="Gene3D" id="3.10.350.10">
    <property type="entry name" value="LysM domain"/>
    <property type="match status" value="1"/>
</dbReference>
<dbReference type="Proteomes" id="UP000243884">
    <property type="component" value="Unassembled WGS sequence"/>
</dbReference>
<dbReference type="AlphaFoldDB" id="A0A1W1YC10"/>
<feature type="chain" id="PRO_5012574198" evidence="1">
    <location>
        <begin position="34"/>
        <end position="413"/>
    </location>
</feature>
<dbReference type="STRING" id="371602.SAMN04487984_0522"/>
<feature type="signal peptide" evidence="1">
    <location>
        <begin position="1"/>
        <end position="33"/>
    </location>
</feature>
<evidence type="ECO:0000313" key="4">
    <source>
        <dbReference type="Proteomes" id="UP000243884"/>
    </source>
</evidence>
<dbReference type="RefSeq" id="WP_084098226.1">
    <property type="nucleotide sequence ID" value="NZ_FWXK01000002.1"/>
</dbReference>
<gene>
    <name evidence="3" type="ORF">SAMN04487984_0522</name>
</gene>
<dbReference type="PROSITE" id="PS51782">
    <property type="entry name" value="LYSM"/>
    <property type="match status" value="1"/>
</dbReference>
<reference evidence="4" key="1">
    <citation type="submission" date="2017-04" db="EMBL/GenBank/DDBJ databases">
        <authorList>
            <person name="Varghese N."/>
            <person name="Submissions S."/>
        </authorList>
    </citation>
    <scope>NUCLEOTIDE SEQUENCE [LARGE SCALE GENOMIC DNA]</scope>
    <source>
        <strain evidence="4">DSM 21500</strain>
    </source>
</reference>
<dbReference type="Pfam" id="PF01476">
    <property type="entry name" value="LysM"/>
    <property type="match status" value="1"/>
</dbReference>
<accession>A0A1W1YC10</accession>
<evidence type="ECO:0000313" key="3">
    <source>
        <dbReference type="EMBL" id="SMC33351.1"/>
    </source>
</evidence>
<organism evidence="3 4">
    <name type="scientific">Aerococcus suis</name>
    <dbReference type="NCBI Taxonomy" id="371602"/>
    <lineage>
        <taxon>Bacteria</taxon>
        <taxon>Bacillati</taxon>
        <taxon>Bacillota</taxon>
        <taxon>Bacilli</taxon>
        <taxon>Lactobacillales</taxon>
        <taxon>Aerococcaceae</taxon>
        <taxon>Aerococcus</taxon>
    </lineage>
</organism>
<protein>
    <submittedName>
        <fullName evidence="3">LysM domain-containing protein</fullName>
    </submittedName>
</protein>
<dbReference type="InterPro" id="IPR036779">
    <property type="entry name" value="LysM_dom_sf"/>
</dbReference>
<keyword evidence="1" id="KW-0732">Signal</keyword>
<keyword evidence="4" id="KW-1185">Reference proteome</keyword>
<dbReference type="CDD" id="cd00118">
    <property type="entry name" value="LysM"/>
    <property type="match status" value="1"/>
</dbReference>
<dbReference type="SUPFAM" id="SSF54106">
    <property type="entry name" value="LysM domain"/>
    <property type="match status" value="1"/>
</dbReference>
<dbReference type="InterPro" id="IPR018392">
    <property type="entry name" value="LysM"/>
</dbReference>
<sequence length="413" mass="47277">MTVQKNHQFVYLSLMTGLLSTAALATVAPQVNATEVSTTDTETRQPIIYTVKTGDNLYRLAINHGLTLDQLKTLNSLTSDDLQIGDELIIGYETEPKAENPLPKTETDATNQDNITYYPTLDEAIKVAKASYDYNIHETWKVDWTEKGYIVTLVPKEETTSEAADSPSEQSQPEDNQTYYATLDEAINAAKTEFDSKKYANWKVDWTEKGYVTEFIPKVATENHQPAVEAWNKTESQSTEDSVYYDTLDEAIEVAKQTFDAKSYDNWQVDWTKNGYFITYLPKASNNNLGNDNNNTSIDEPERPEVFNVNYFNDLYQAISEAKRNFDATQYKNWRVDWTEQGYKVCYIPKSVAEIRKSLQSDTINKPNENVPSHQYFSDLNQAIDQAKRTLQDKQASNWQVNWTPNGYVIEYL</sequence>
<evidence type="ECO:0000256" key="1">
    <source>
        <dbReference type="SAM" id="SignalP"/>
    </source>
</evidence>